<gene>
    <name evidence="1" type="ORF">ARTHRO_12088</name>
</gene>
<sequence length="57" mass="6506">MIHPSYGCSFSVFNTSLIIDLGNVNKKAHFLVKSHHYPYRVLIEPLLLRFNLVVCCG</sequence>
<name>A0A9P1KF49_9CYAN</name>
<keyword evidence="2" id="KW-1185">Reference proteome</keyword>
<protein>
    <submittedName>
        <fullName evidence="1">Uncharacterized protein</fullName>
    </submittedName>
</protein>
<evidence type="ECO:0000313" key="2">
    <source>
        <dbReference type="Proteomes" id="UP000032946"/>
    </source>
</evidence>
<dbReference type="AlphaFoldDB" id="A0A9P1KF49"/>
<dbReference type="Proteomes" id="UP000032946">
    <property type="component" value="Chromosome"/>
</dbReference>
<evidence type="ECO:0000313" key="1">
    <source>
        <dbReference type="EMBL" id="CDM94414.1"/>
    </source>
</evidence>
<accession>A0A9P1KF49</accession>
<organism evidence="1 2">
    <name type="scientific">Limnospira indica PCC 8005</name>
    <dbReference type="NCBI Taxonomy" id="376219"/>
    <lineage>
        <taxon>Bacteria</taxon>
        <taxon>Bacillati</taxon>
        <taxon>Cyanobacteriota</taxon>
        <taxon>Cyanophyceae</taxon>
        <taxon>Oscillatoriophycideae</taxon>
        <taxon>Oscillatoriales</taxon>
        <taxon>Sirenicapillariaceae</taxon>
        <taxon>Limnospira</taxon>
    </lineage>
</organism>
<proteinExistence type="predicted"/>
<reference evidence="1 2" key="1">
    <citation type="submission" date="2014-02" db="EMBL/GenBank/DDBJ databases">
        <authorList>
            <person name="Genoscope - CEA"/>
        </authorList>
    </citation>
    <scope>NUCLEOTIDE SEQUENCE [LARGE SCALE GENOMIC DNA]</scope>
    <source>
        <strain evidence="1 2">PCC 8005</strain>
    </source>
</reference>
<dbReference type="EMBL" id="FO818640">
    <property type="protein sequence ID" value="CDM94414.1"/>
    <property type="molecule type" value="Genomic_DNA"/>
</dbReference>